<evidence type="ECO:0000313" key="2">
    <source>
        <dbReference type="EMBL" id="KAG0469585.1"/>
    </source>
</evidence>
<dbReference type="Proteomes" id="UP000639772">
    <property type="component" value="Unassembled WGS sequence"/>
</dbReference>
<feature type="region of interest" description="Disordered" evidence="1">
    <location>
        <begin position="33"/>
        <end position="70"/>
    </location>
</feature>
<accession>A0A835UR43</accession>
<sequence>MAKSICCAGGSACQGPEAFSIPDALWEATFKSRSTSELSRRSGLLLSDSLPKQQPKDPAPASDRLEETGDCAAVPIEESRVRTAAVETVLCEEVLTREEKC</sequence>
<organism evidence="2 4">
    <name type="scientific">Vanilla planifolia</name>
    <name type="common">Vanilla</name>
    <dbReference type="NCBI Taxonomy" id="51239"/>
    <lineage>
        <taxon>Eukaryota</taxon>
        <taxon>Viridiplantae</taxon>
        <taxon>Streptophyta</taxon>
        <taxon>Embryophyta</taxon>
        <taxon>Tracheophyta</taxon>
        <taxon>Spermatophyta</taxon>
        <taxon>Magnoliopsida</taxon>
        <taxon>Liliopsida</taxon>
        <taxon>Asparagales</taxon>
        <taxon>Orchidaceae</taxon>
        <taxon>Vanilloideae</taxon>
        <taxon>Vanilleae</taxon>
        <taxon>Vanilla</taxon>
    </lineage>
</organism>
<evidence type="ECO:0000313" key="3">
    <source>
        <dbReference type="EMBL" id="KAG0471115.1"/>
    </source>
</evidence>
<dbReference type="Proteomes" id="UP000636800">
    <property type="component" value="Unassembled WGS sequence"/>
</dbReference>
<dbReference type="EMBL" id="JADCNL010000008">
    <property type="protein sequence ID" value="KAG0469585.1"/>
    <property type="molecule type" value="Genomic_DNA"/>
</dbReference>
<dbReference type="EMBL" id="JADCNM010000008">
    <property type="protein sequence ID" value="KAG0471115.1"/>
    <property type="molecule type" value="Genomic_DNA"/>
</dbReference>
<reference evidence="4 5" key="1">
    <citation type="journal article" date="2020" name="Nat. Food">
        <title>A phased Vanilla planifolia genome enables genetic improvement of flavour and production.</title>
        <authorList>
            <person name="Hasing T."/>
            <person name="Tang H."/>
            <person name="Brym M."/>
            <person name="Khazi F."/>
            <person name="Huang T."/>
            <person name="Chambers A.H."/>
        </authorList>
    </citation>
    <scope>NUCLEOTIDE SEQUENCE [LARGE SCALE GENOMIC DNA]</scope>
    <source>
        <tissue evidence="2">Leaf</tissue>
    </source>
</reference>
<name>A0A835UR43_VANPL</name>
<evidence type="ECO:0000313" key="5">
    <source>
        <dbReference type="Proteomes" id="UP000639772"/>
    </source>
</evidence>
<comment type="caution">
    <text evidence="2">The sequence shown here is derived from an EMBL/GenBank/DDBJ whole genome shotgun (WGS) entry which is preliminary data.</text>
</comment>
<evidence type="ECO:0000256" key="1">
    <source>
        <dbReference type="SAM" id="MobiDB-lite"/>
    </source>
</evidence>
<gene>
    <name evidence="3" type="ORF">HPP92_015661</name>
    <name evidence="2" type="ORF">HPP92_016285</name>
</gene>
<protein>
    <submittedName>
        <fullName evidence="2">Uncharacterized protein</fullName>
    </submittedName>
</protein>
<proteinExistence type="predicted"/>
<keyword evidence="4" id="KW-1185">Reference proteome</keyword>
<feature type="compositionally biased region" description="Low complexity" evidence="1">
    <location>
        <begin position="33"/>
        <end position="50"/>
    </location>
</feature>
<evidence type="ECO:0000313" key="4">
    <source>
        <dbReference type="Proteomes" id="UP000636800"/>
    </source>
</evidence>
<dbReference type="AlphaFoldDB" id="A0A835UR43"/>